<accession>A0ABW3N446</accession>
<sequence>MMFGFRRHSGYAQRWLERVVSLAWSGDDVRMTTGGFGAITVAMKVLAGPTPPCATARLPPTSGAMPA</sequence>
<dbReference type="EMBL" id="JBHTKH010000020">
    <property type="protein sequence ID" value="MFD1056540.1"/>
    <property type="molecule type" value="Genomic_DNA"/>
</dbReference>
<keyword evidence="2" id="KW-1185">Reference proteome</keyword>
<organism evidence="1 2">
    <name type="scientific">Terrabacter terrigena</name>
    <dbReference type="NCBI Taxonomy" id="574718"/>
    <lineage>
        <taxon>Bacteria</taxon>
        <taxon>Bacillati</taxon>
        <taxon>Actinomycetota</taxon>
        <taxon>Actinomycetes</taxon>
        <taxon>Micrococcales</taxon>
        <taxon>Intrasporangiaceae</taxon>
        <taxon>Terrabacter</taxon>
    </lineage>
</organism>
<dbReference type="Proteomes" id="UP001597046">
    <property type="component" value="Unassembled WGS sequence"/>
</dbReference>
<evidence type="ECO:0000313" key="1">
    <source>
        <dbReference type="EMBL" id="MFD1056540.1"/>
    </source>
</evidence>
<evidence type="ECO:0000313" key="2">
    <source>
        <dbReference type="Proteomes" id="UP001597046"/>
    </source>
</evidence>
<protein>
    <submittedName>
        <fullName evidence="1">Uncharacterized protein</fullName>
    </submittedName>
</protein>
<comment type="caution">
    <text evidence="1">The sequence shown here is derived from an EMBL/GenBank/DDBJ whole genome shotgun (WGS) entry which is preliminary data.</text>
</comment>
<reference evidence="2" key="1">
    <citation type="journal article" date="2019" name="Int. J. Syst. Evol. Microbiol.">
        <title>The Global Catalogue of Microorganisms (GCM) 10K type strain sequencing project: providing services to taxonomists for standard genome sequencing and annotation.</title>
        <authorList>
            <consortium name="The Broad Institute Genomics Platform"/>
            <consortium name="The Broad Institute Genome Sequencing Center for Infectious Disease"/>
            <person name="Wu L."/>
            <person name="Ma J."/>
        </authorList>
    </citation>
    <scope>NUCLEOTIDE SEQUENCE [LARGE SCALE GENOMIC DNA]</scope>
    <source>
        <strain evidence="2">CCUG 57508</strain>
    </source>
</reference>
<dbReference type="RefSeq" id="WP_386054646.1">
    <property type="nucleotide sequence ID" value="NZ_JBHTKH010000020.1"/>
</dbReference>
<gene>
    <name evidence="1" type="ORF">ACFQ2V_19705</name>
</gene>
<name>A0ABW3N446_9MICO</name>
<proteinExistence type="predicted"/>